<evidence type="ECO:0008006" key="3">
    <source>
        <dbReference type="Google" id="ProtNLM"/>
    </source>
</evidence>
<dbReference type="SUPFAM" id="SSF88723">
    <property type="entry name" value="PIN domain-like"/>
    <property type="match status" value="1"/>
</dbReference>
<dbReference type="Proteomes" id="UP000315730">
    <property type="component" value="Unassembled WGS sequence"/>
</dbReference>
<gene>
    <name evidence="1" type="ORF">KVA01_25010</name>
</gene>
<protein>
    <recommendedName>
        <fullName evidence="3">DUF4411 family protein</fullName>
    </recommendedName>
</protein>
<dbReference type="InterPro" id="IPR016541">
    <property type="entry name" value="UCP008505"/>
</dbReference>
<sequence>MYLLDANIFIQSNRAHYGLDFVPAFWDWLDRSYAAGTLKSIKQVGSEIAAGHDDLTTWAANRSNLFVPLDASCGPHLTAVAKWANNHHFTQAAVSEFLSVADYQLVAYARAHDMTVVTMEKPDPQRKKRIKIPDACNAMGVKWAGPFDMLRAEKASFVLK</sequence>
<comment type="caution">
    <text evidence="1">The sequence shown here is derived from an EMBL/GenBank/DDBJ whole genome shotgun (WGS) entry which is preliminary data.</text>
</comment>
<name>A0A4Y4D6S9_KOCVA</name>
<proteinExistence type="predicted"/>
<reference evidence="1 2" key="1">
    <citation type="submission" date="2019-06" db="EMBL/GenBank/DDBJ databases">
        <title>Whole genome shotgun sequence of Kocuria varians NBRC 15358.</title>
        <authorList>
            <person name="Hosoyama A."/>
            <person name="Uohara A."/>
            <person name="Ohji S."/>
            <person name="Ichikawa N."/>
        </authorList>
    </citation>
    <scope>NUCLEOTIDE SEQUENCE [LARGE SCALE GENOMIC DNA]</scope>
    <source>
        <strain evidence="1 2">NBRC 15358</strain>
    </source>
</reference>
<evidence type="ECO:0000313" key="2">
    <source>
        <dbReference type="Proteomes" id="UP000315730"/>
    </source>
</evidence>
<dbReference type="AlphaFoldDB" id="A0A4Y4D6S9"/>
<dbReference type="InterPro" id="IPR029060">
    <property type="entry name" value="PIN-like_dom_sf"/>
</dbReference>
<dbReference type="Pfam" id="PF14367">
    <property type="entry name" value="DUF4411"/>
    <property type="match status" value="1"/>
</dbReference>
<evidence type="ECO:0000313" key="1">
    <source>
        <dbReference type="EMBL" id="GED00347.1"/>
    </source>
</evidence>
<accession>A0A4Y4D6S9</accession>
<keyword evidence="2" id="KW-1185">Reference proteome</keyword>
<dbReference type="EMBL" id="BJNW01000037">
    <property type="protein sequence ID" value="GED00347.1"/>
    <property type="molecule type" value="Genomic_DNA"/>
</dbReference>
<organism evidence="1 2">
    <name type="scientific">Kocuria varians</name>
    <name type="common">Micrococcus varians</name>
    <dbReference type="NCBI Taxonomy" id="1272"/>
    <lineage>
        <taxon>Bacteria</taxon>
        <taxon>Bacillati</taxon>
        <taxon>Actinomycetota</taxon>
        <taxon>Actinomycetes</taxon>
        <taxon>Micrococcales</taxon>
        <taxon>Micrococcaceae</taxon>
        <taxon>Kocuria</taxon>
    </lineage>
</organism>
<dbReference type="OrthoDB" id="338425at2"/>
<dbReference type="RefSeq" id="WP_141270569.1">
    <property type="nucleotide sequence ID" value="NZ_BJNW01000037.1"/>
</dbReference>